<organism evidence="2 3">
    <name type="scientific">Pan troglodytes</name>
    <name type="common">Chimpanzee</name>
    <dbReference type="NCBI Taxonomy" id="9598"/>
    <lineage>
        <taxon>Eukaryota</taxon>
        <taxon>Metazoa</taxon>
        <taxon>Chordata</taxon>
        <taxon>Craniata</taxon>
        <taxon>Vertebrata</taxon>
        <taxon>Euteleostomi</taxon>
        <taxon>Mammalia</taxon>
        <taxon>Eutheria</taxon>
        <taxon>Euarchontoglires</taxon>
        <taxon>Primates</taxon>
        <taxon>Haplorrhini</taxon>
        <taxon>Catarrhini</taxon>
        <taxon>Hominidae</taxon>
        <taxon>Pan</taxon>
    </lineage>
</organism>
<evidence type="ECO:0000256" key="1">
    <source>
        <dbReference type="SAM" id="MobiDB-lite"/>
    </source>
</evidence>
<feature type="compositionally biased region" description="Basic and acidic residues" evidence="1">
    <location>
        <begin position="47"/>
        <end position="56"/>
    </location>
</feature>
<dbReference type="Proteomes" id="UP000236370">
    <property type="component" value="Unassembled WGS sequence"/>
</dbReference>
<dbReference type="EMBL" id="NBAG03000083">
    <property type="protein sequence ID" value="PNI91183.1"/>
    <property type="molecule type" value="Genomic_DNA"/>
</dbReference>
<proteinExistence type="predicted"/>
<accession>A0A2J8Q4I1</accession>
<feature type="compositionally biased region" description="Basic and acidic residues" evidence="1">
    <location>
        <begin position="1"/>
        <end position="11"/>
    </location>
</feature>
<dbReference type="InterPro" id="IPR031516">
    <property type="entry name" value="DUF4691"/>
</dbReference>
<dbReference type="AlphaFoldDB" id="A0A2J8Q4I1"/>
<gene>
    <name evidence="2" type="ORF">CK820_G0044668</name>
</gene>
<evidence type="ECO:0000313" key="2">
    <source>
        <dbReference type="EMBL" id="PNI91183.1"/>
    </source>
</evidence>
<evidence type="ECO:0000313" key="3">
    <source>
        <dbReference type="Proteomes" id="UP000236370"/>
    </source>
</evidence>
<feature type="region of interest" description="Disordered" evidence="1">
    <location>
        <begin position="1"/>
        <end position="56"/>
    </location>
</feature>
<reference evidence="2 3" key="1">
    <citation type="submission" date="2017-12" db="EMBL/GenBank/DDBJ databases">
        <title>High-resolution comparative analysis of great ape genomes.</title>
        <authorList>
            <person name="Pollen A."/>
            <person name="Hastie A."/>
            <person name="Hormozdiari F."/>
            <person name="Dougherty M."/>
            <person name="Liu R."/>
            <person name="Chaisson M."/>
            <person name="Hoppe E."/>
            <person name="Hill C."/>
            <person name="Pang A."/>
            <person name="Hillier L."/>
            <person name="Baker C."/>
            <person name="Armstrong J."/>
            <person name="Shendure J."/>
            <person name="Paten B."/>
            <person name="Wilson R."/>
            <person name="Chao H."/>
            <person name="Schneider V."/>
            <person name="Ventura M."/>
            <person name="Kronenberg Z."/>
            <person name="Murali S."/>
            <person name="Gordon D."/>
            <person name="Cantsilieris S."/>
            <person name="Munson K."/>
            <person name="Nelson B."/>
            <person name="Raja A."/>
            <person name="Underwood J."/>
            <person name="Diekhans M."/>
            <person name="Fiddes I."/>
            <person name="Haussler D."/>
            <person name="Eichler E."/>
        </authorList>
    </citation>
    <scope>NUCLEOTIDE SEQUENCE [LARGE SCALE GENOMIC DNA]</scope>
    <source>
        <strain evidence="2">Yerkes chimp pedigree #C0471</strain>
    </source>
</reference>
<feature type="compositionally biased region" description="Polar residues" evidence="1">
    <location>
        <begin position="19"/>
        <end position="35"/>
    </location>
</feature>
<name>A0A2J8Q4I1_PANTR</name>
<sequence length="56" mass="5804">MASAGAERRPGVQEATVVGQGQLTEEPGSAQTSEVFSDGSLCPLPGHGDRWPVCHL</sequence>
<protein>
    <submittedName>
        <fullName evidence="2">C16orf86 isoform 2</fullName>
    </submittedName>
</protein>
<dbReference type="Pfam" id="PF15762">
    <property type="entry name" value="DUF4691"/>
    <property type="match status" value="1"/>
</dbReference>
<comment type="caution">
    <text evidence="2">The sequence shown here is derived from an EMBL/GenBank/DDBJ whole genome shotgun (WGS) entry which is preliminary data.</text>
</comment>